<accession>A0A2P8DB97</accession>
<organism evidence="2 3">
    <name type="scientific">Taibaiella chishuiensis</name>
    <dbReference type="NCBI Taxonomy" id="1434707"/>
    <lineage>
        <taxon>Bacteria</taxon>
        <taxon>Pseudomonadati</taxon>
        <taxon>Bacteroidota</taxon>
        <taxon>Chitinophagia</taxon>
        <taxon>Chitinophagales</taxon>
        <taxon>Chitinophagaceae</taxon>
        <taxon>Taibaiella</taxon>
    </lineage>
</organism>
<gene>
    <name evidence="2" type="ORF">B0I18_101647</name>
</gene>
<comment type="caution">
    <text evidence="2">The sequence shown here is derived from an EMBL/GenBank/DDBJ whole genome shotgun (WGS) entry which is preliminary data.</text>
</comment>
<keyword evidence="1" id="KW-0732">Signal</keyword>
<protein>
    <submittedName>
        <fullName evidence="2">Uncharacterized protein</fullName>
    </submittedName>
</protein>
<dbReference type="AlphaFoldDB" id="A0A2P8DB97"/>
<sequence length="102" mass="11270">MKKVLLLLIVLLPALTPCWSQQDSLHLPPVAKFVLPAAVPAGTHTPALQKPAPVRYNYYNSLGAACKAEFKLEKATRVPLRIRLGSLAQTDYMEQKPHATRP</sequence>
<feature type="chain" id="PRO_5015126397" evidence="1">
    <location>
        <begin position="23"/>
        <end position="102"/>
    </location>
</feature>
<evidence type="ECO:0000256" key="1">
    <source>
        <dbReference type="SAM" id="SignalP"/>
    </source>
</evidence>
<evidence type="ECO:0000313" key="3">
    <source>
        <dbReference type="Proteomes" id="UP000240572"/>
    </source>
</evidence>
<dbReference type="EMBL" id="PYGD01000001">
    <property type="protein sequence ID" value="PSK94491.1"/>
    <property type="molecule type" value="Genomic_DNA"/>
</dbReference>
<keyword evidence="3" id="KW-1185">Reference proteome</keyword>
<name>A0A2P8DB97_9BACT</name>
<reference evidence="2 3" key="1">
    <citation type="submission" date="2018-03" db="EMBL/GenBank/DDBJ databases">
        <title>Genomic Encyclopedia of Type Strains, Phase III (KMG-III): the genomes of soil and plant-associated and newly described type strains.</title>
        <authorList>
            <person name="Whitman W."/>
        </authorList>
    </citation>
    <scope>NUCLEOTIDE SEQUENCE [LARGE SCALE GENOMIC DNA]</scope>
    <source>
        <strain evidence="2 3">CGMCC 1.12700</strain>
    </source>
</reference>
<proteinExistence type="predicted"/>
<evidence type="ECO:0000313" key="2">
    <source>
        <dbReference type="EMBL" id="PSK94491.1"/>
    </source>
</evidence>
<dbReference type="RefSeq" id="WP_106521192.1">
    <property type="nucleotide sequence ID" value="NZ_PYGD01000001.1"/>
</dbReference>
<dbReference type="OrthoDB" id="1493451at2"/>
<dbReference type="Proteomes" id="UP000240572">
    <property type="component" value="Unassembled WGS sequence"/>
</dbReference>
<feature type="signal peptide" evidence="1">
    <location>
        <begin position="1"/>
        <end position="22"/>
    </location>
</feature>